<feature type="modified residue" description="N6-(pyridoxal phosphate)lysine" evidence="6">
    <location>
        <position position="209"/>
    </location>
</feature>
<comment type="catalytic activity">
    <reaction evidence="9">
        <text>L-leucine + 2-oxoglutarate = 4-methyl-2-oxopentanoate + L-glutamate</text>
        <dbReference type="Rhea" id="RHEA:18321"/>
        <dbReference type="ChEBI" id="CHEBI:16810"/>
        <dbReference type="ChEBI" id="CHEBI:17865"/>
        <dbReference type="ChEBI" id="CHEBI:29985"/>
        <dbReference type="ChEBI" id="CHEBI:57427"/>
        <dbReference type="EC" id="2.6.1.42"/>
    </reaction>
</comment>
<dbReference type="InterPro" id="IPR005786">
    <property type="entry name" value="B_amino_transII"/>
</dbReference>
<dbReference type="PROSITE" id="PS00770">
    <property type="entry name" value="AA_TRANSFER_CLASS_4"/>
    <property type="match status" value="1"/>
</dbReference>
<dbReference type="OrthoDB" id="409992at2759"/>
<keyword evidence="11" id="KW-1185">Reference proteome</keyword>
<protein>
    <recommendedName>
        <fullName evidence="9">Branched-chain-amino-acid aminotransferase</fullName>
        <ecNumber evidence="9">2.6.1.42</ecNumber>
    </recommendedName>
</protein>
<evidence type="ECO:0000256" key="2">
    <source>
        <dbReference type="ARBA" id="ARBA00009320"/>
    </source>
</evidence>
<dbReference type="GO" id="GO:0008652">
    <property type="term" value="P:amino acid biosynthetic process"/>
    <property type="evidence" value="ECO:0007669"/>
    <property type="project" value="UniProtKB-KW"/>
</dbReference>
<dbReference type="EC" id="2.6.1.42" evidence="9"/>
<comment type="caution">
    <text evidence="10">The sequence shown here is derived from an EMBL/GenBank/DDBJ whole genome shotgun (WGS) entry which is preliminary data.</text>
</comment>
<evidence type="ECO:0000313" key="11">
    <source>
        <dbReference type="Proteomes" id="UP000257109"/>
    </source>
</evidence>
<dbReference type="Pfam" id="PF01063">
    <property type="entry name" value="Aminotran_4"/>
    <property type="match status" value="1"/>
</dbReference>
<dbReference type="CDD" id="cd01557">
    <property type="entry name" value="BCAT_beta_family"/>
    <property type="match status" value="1"/>
</dbReference>
<dbReference type="PIRSF" id="PIRSF006468">
    <property type="entry name" value="BCAT1"/>
    <property type="match status" value="1"/>
</dbReference>
<organism evidence="10 11">
    <name type="scientific">Mucuna pruriens</name>
    <name type="common">Velvet bean</name>
    <name type="synonym">Dolichos pruriens</name>
    <dbReference type="NCBI Taxonomy" id="157652"/>
    <lineage>
        <taxon>Eukaryota</taxon>
        <taxon>Viridiplantae</taxon>
        <taxon>Streptophyta</taxon>
        <taxon>Embryophyta</taxon>
        <taxon>Tracheophyta</taxon>
        <taxon>Spermatophyta</taxon>
        <taxon>Magnoliopsida</taxon>
        <taxon>eudicotyledons</taxon>
        <taxon>Gunneridae</taxon>
        <taxon>Pentapetalae</taxon>
        <taxon>rosids</taxon>
        <taxon>fabids</taxon>
        <taxon>Fabales</taxon>
        <taxon>Fabaceae</taxon>
        <taxon>Papilionoideae</taxon>
        <taxon>50 kb inversion clade</taxon>
        <taxon>NPAAA clade</taxon>
        <taxon>indigoferoid/millettioid clade</taxon>
        <taxon>Phaseoleae</taxon>
        <taxon>Mucuna</taxon>
    </lineage>
</organism>
<dbReference type="Proteomes" id="UP000257109">
    <property type="component" value="Unassembled WGS sequence"/>
</dbReference>
<feature type="non-terminal residue" evidence="10">
    <location>
        <position position="1"/>
    </location>
</feature>
<evidence type="ECO:0000256" key="9">
    <source>
        <dbReference type="RuleBase" id="RU004517"/>
    </source>
</evidence>
<dbReference type="GO" id="GO:0052656">
    <property type="term" value="F:L-isoleucine-2-oxoglutarate transaminase activity"/>
    <property type="evidence" value="ECO:0007669"/>
    <property type="project" value="RHEA"/>
</dbReference>
<dbReference type="GO" id="GO:0009082">
    <property type="term" value="P:branched-chain amino acid biosynthetic process"/>
    <property type="evidence" value="ECO:0007669"/>
    <property type="project" value="UniProtKB-KW"/>
</dbReference>
<name>A0A371HLV4_MUCPR</name>
<dbReference type="EMBL" id="QJKJ01002211">
    <property type="protein sequence ID" value="RDY03781.1"/>
    <property type="molecule type" value="Genomic_DNA"/>
</dbReference>
<dbReference type="GO" id="GO:0052654">
    <property type="term" value="F:L-leucine-2-oxoglutarate transaminase activity"/>
    <property type="evidence" value="ECO:0007669"/>
    <property type="project" value="RHEA"/>
</dbReference>
<dbReference type="InterPro" id="IPR043132">
    <property type="entry name" value="BCAT-like_C"/>
</dbReference>
<dbReference type="InterPro" id="IPR043131">
    <property type="entry name" value="BCAT-like_N"/>
</dbReference>
<evidence type="ECO:0000313" key="10">
    <source>
        <dbReference type="EMBL" id="RDY03781.1"/>
    </source>
</evidence>
<gene>
    <name evidence="10" type="primary">BCAT1</name>
    <name evidence="10" type="ORF">CR513_12587</name>
</gene>
<keyword evidence="4 9" id="KW-0808">Transferase</keyword>
<reference evidence="10" key="1">
    <citation type="submission" date="2018-05" db="EMBL/GenBank/DDBJ databases">
        <title>Draft genome of Mucuna pruriens seed.</title>
        <authorList>
            <person name="Nnadi N.E."/>
            <person name="Vos R."/>
            <person name="Hasami M.H."/>
            <person name="Devisetty U.K."/>
            <person name="Aguiy J.C."/>
        </authorList>
    </citation>
    <scope>NUCLEOTIDE SEQUENCE [LARGE SCALE GENOMIC DNA]</scope>
    <source>
        <strain evidence="10">JCA_2017</strain>
    </source>
</reference>
<keyword evidence="3 9" id="KW-0032">Aminotransferase</keyword>
<evidence type="ECO:0000256" key="1">
    <source>
        <dbReference type="ARBA" id="ARBA00001933"/>
    </source>
</evidence>
<keyword evidence="9" id="KW-0028">Amino-acid biosynthesis</keyword>
<dbReference type="InterPro" id="IPR036038">
    <property type="entry name" value="Aminotransferase-like"/>
</dbReference>
<evidence type="ECO:0000256" key="8">
    <source>
        <dbReference type="RuleBase" id="RU004516"/>
    </source>
</evidence>
<dbReference type="NCBIfam" id="NF009897">
    <property type="entry name" value="PRK13357.1"/>
    <property type="match status" value="1"/>
</dbReference>
<dbReference type="InterPro" id="IPR033939">
    <property type="entry name" value="BCAT_family"/>
</dbReference>
<keyword evidence="9" id="KW-0100">Branched-chain amino acid biosynthesis</keyword>
<dbReference type="InterPro" id="IPR018300">
    <property type="entry name" value="Aminotrans_IV_CS"/>
</dbReference>
<dbReference type="InterPro" id="IPR001544">
    <property type="entry name" value="Aminotrans_IV"/>
</dbReference>
<evidence type="ECO:0000256" key="3">
    <source>
        <dbReference type="ARBA" id="ARBA00022576"/>
    </source>
</evidence>
<dbReference type="SUPFAM" id="SSF56752">
    <property type="entry name" value="D-aminoacid aminotransferase-like PLP-dependent enzymes"/>
    <property type="match status" value="1"/>
</dbReference>
<dbReference type="NCBIfam" id="TIGR01123">
    <property type="entry name" value="ilvE_II"/>
    <property type="match status" value="1"/>
</dbReference>
<dbReference type="Gene3D" id="3.20.10.10">
    <property type="entry name" value="D-amino Acid Aminotransferase, subunit A, domain 2"/>
    <property type="match status" value="1"/>
</dbReference>
<dbReference type="AlphaFoldDB" id="A0A371HLV4"/>
<accession>A0A371HLV4</accession>
<evidence type="ECO:0000256" key="7">
    <source>
        <dbReference type="RuleBase" id="RU004106"/>
    </source>
</evidence>
<proteinExistence type="inferred from homology"/>
<evidence type="ECO:0000256" key="4">
    <source>
        <dbReference type="ARBA" id="ARBA00022679"/>
    </source>
</evidence>
<dbReference type="PANTHER" id="PTHR42825">
    <property type="entry name" value="AMINO ACID AMINOTRANSFERASE"/>
    <property type="match status" value="1"/>
</dbReference>
<evidence type="ECO:0000256" key="6">
    <source>
        <dbReference type="PIRSR" id="PIRSR006468-1"/>
    </source>
</evidence>
<sequence length="362" mass="40071">MTCHCLLGGSYQPTTRDADDAYKKMDWDKLGYQVIPTDYMYVMKSKEDGIFSNGGLVPFGTVKIEPHSSVLNYGQGLFEGMKAYRTPDGKVQLFRPEENSLRMQKGAERLQMVAPSVKQYIDAVKKVVLANKRWVPPHGKGSLYIRPLLFGSGSVMGIAPAPQCTFLIYTNPISNVYKVSDLRGRNSWLSLLVDDTVPRAFPGGTGGVKNIGNYSPIFQLTKEAKAKGFDDVLFLDSVEHKYVEELSSCNAFIVTGNVILTSPTLGTILPGITRKSIIQLGRQLGYEVEERKFSIDELLEAHEVFCTGTAVGISEVGSVTYKNKRFDFKTGGDTVTQKLYDLITGIQTGLLEDMNGWMVKID</sequence>
<comment type="catalytic activity">
    <reaction evidence="9">
        <text>L-isoleucine + 2-oxoglutarate = (S)-3-methyl-2-oxopentanoate + L-glutamate</text>
        <dbReference type="Rhea" id="RHEA:24801"/>
        <dbReference type="ChEBI" id="CHEBI:16810"/>
        <dbReference type="ChEBI" id="CHEBI:29985"/>
        <dbReference type="ChEBI" id="CHEBI:35146"/>
        <dbReference type="ChEBI" id="CHEBI:58045"/>
        <dbReference type="EC" id="2.6.1.42"/>
    </reaction>
</comment>
<evidence type="ECO:0000256" key="5">
    <source>
        <dbReference type="ARBA" id="ARBA00022898"/>
    </source>
</evidence>
<dbReference type="PANTHER" id="PTHR42825:SF32">
    <property type="entry name" value="BRANCHED-CHAIN-AMINO-ACID AMINOTRANSFERASE"/>
    <property type="match status" value="1"/>
</dbReference>
<comment type="cofactor">
    <cofactor evidence="1 8">
        <name>pyridoxal 5'-phosphate</name>
        <dbReference type="ChEBI" id="CHEBI:597326"/>
    </cofactor>
</comment>
<dbReference type="GO" id="GO:0052655">
    <property type="term" value="F:L-valine-2-oxoglutarate transaminase activity"/>
    <property type="evidence" value="ECO:0007669"/>
    <property type="project" value="RHEA"/>
</dbReference>
<dbReference type="Gene3D" id="3.30.470.10">
    <property type="match status" value="1"/>
</dbReference>
<comment type="catalytic activity">
    <reaction evidence="9">
        <text>L-valine + 2-oxoglutarate = 3-methyl-2-oxobutanoate + L-glutamate</text>
        <dbReference type="Rhea" id="RHEA:24813"/>
        <dbReference type="ChEBI" id="CHEBI:11851"/>
        <dbReference type="ChEBI" id="CHEBI:16810"/>
        <dbReference type="ChEBI" id="CHEBI:29985"/>
        <dbReference type="ChEBI" id="CHEBI:57762"/>
        <dbReference type="EC" id="2.6.1.42"/>
    </reaction>
</comment>
<keyword evidence="5 8" id="KW-0663">Pyridoxal phosphate</keyword>
<dbReference type="STRING" id="157652.A0A371HLV4"/>
<comment type="similarity">
    <text evidence="2 7">Belongs to the class-IV pyridoxal-phosphate-dependent aminotransferase family.</text>
</comment>